<dbReference type="NCBIfam" id="TIGR02227">
    <property type="entry name" value="sigpep_I_bact"/>
    <property type="match status" value="1"/>
</dbReference>
<comment type="subcellular location">
    <subcellularLocation>
        <location evidence="1">Cell membrane</location>
        <topology evidence="1">Single-pass type II membrane protein</topology>
    </subcellularLocation>
    <subcellularLocation>
        <location evidence="3">Membrane</location>
        <topology evidence="3">Single-pass type II membrane protein</topology>
    </subcellularLocation>
</comment>
<keyword evidence="3" id="KW-1133">Transmembrane helix</keyword>
<comment type="similarity">
    <text evidence="2 3">Belongs to the peptidase S26 family.</text>
</comment>
<dbReference type="Gene3D" id="2.10.109.10">
    <property type="entry name" value="Umud Fragment, subunit A"/>
    <property type="match status" value="1"/>
</dbReference>
<feature type="domain" description="Peptidase S26" evidence="4">
    <location>
        <begin position="48"/>
        <end position="216"/>
    </location>
</feature>
<organism evidence="5 6">
    <name type="scientific">Paenibacillus pseudetheri</name>
    <dbReference type="NCBI Taxonomy" id="2897682"/>
    <lineage>
        <taxon>Bacteria</taxon>
        <taxon>Bacillati</taxon>
        <taxon>Bacillota</taxon>
        <taxon>Bacilli</taxon>
        <taxon>Bacillales</taxon>
        <taxon>Paenibacillaceae</taxon>
        <taxon>Paenibacillus</taxon>
    </lineage>
</organism>
<feature type="transmembrane region" description="Helical" evidence="3">
    <location>
        <begin position="50"/>
        <end position="69"/>
    </location>
</feature>
<keyword evidence="3" id="KW-0378">Hydrolase</keyword>
<dbReference type="SUPFAM" id="SSF51306">
    <property type="entry name" value="LexA/Signal peptidase"/>
    <property type="match status" value="1"/>
</dbReference>
<accession>A0ABN8FRI4</accession>
<keyword evidence="3" id="KW-0645">Protease</keyword>
<sequence>MEGFLAGAFLCCIVRVVLREDGETMQQEQSETLESSAQNPRKPKNEVLEWVKAIAIALVLVFLIRWLLFKPFIVDGPSMKPNFHTGERVIVNEILYDIRSPQRGEVIVFHVPSEGRDFIKRVIGVAGDTVKVEGDVVTVNGEVVNETYIQDAIDAKHSINALYNNKDFPNEEFPDGTVPEGHVFAMGDNRSDSTDSRMIGYVPLGDIVGRADLIFWPIKDISLINH</sequence>
<evidence type="ECO:0000256" key="1">
    <source>
        <dbReference type="ARBA" id="ARBA00004401"/>
    </source>
</evidence>
<dbReference type="PANTHER" id="PTHR43390">
    <property type="entry name" value="SIGNAL PEPTIDASE I"/>
    <property type="match status" value="1"/>
</dbReference>
<protein>
    <recommendedName>
        <fullName evidence="3">Signal peptidase I</fullName>
        <ecNumber evidence="3">3.4.21.89</ecNumber>
    </recommendedName>
</protein>
<dbReference type="InterPro" id="IPR000223">
    <property type="entry name" value="Pept_S26A_signal_pept_1"/>
</dbReference>
<evidence type="ECO:0000313" key="5">
    <source>
        <dbReference type="EMBL" id="CAH1058620.1"/>
    </source>
</evidence>
<comment type="caution">
    <text evidence="5">The sequence shown here is derived from an EMBL/GenBank/DDBJ whole genome shotgun (WGS) entry which is preliminary data.</text>
</comment>
<reference evidence="5" key="1">
    <citation type="submission" date="2021-12" db="EMBL/GenBank/DDBJ databases">
        <authorList>
            <person name="Criscuolo A."/>
        </authorList>
    </citation>
    <scope>NUCLEOTIDE SEQUENCE</scope>
    <source>
        <strain evidence="5">CIP111894</strain>
    </source>
</reference>
<dbReference type="EC" id="3.4.21.89" evidence="3"/>
<proteinExistence type="inferred from homology"/>
<dbReference type="PANTHER" id="PTHR43390:SF1">
    <property type="entry name" value="CHLOROPLAST PROCESSING PEPTIDASE"/>
    <property type="match status" value="1"/>
</dbReference>
<comment type="catalytic activity">
    <reaction evidence="3">
        <text>Cleavage of hydrophobic, N-terminal signal or leader sequences from secreted and periplasmic proteins.</text>
        <dbReference type="EC" id="3.4.21.89"/>
    </reaction>
</comment>
<dbReference type="CDD" id="cd06530">
    <property type="entry name" value="S26_SPase_I"/>
    <property type="match status" value="1"/>
</dbReference>
<keyword evidence="3" id="KW-0472">Membrane</keyword>
<evidence type="ECO:0000313" key="6">
    <source>
        <dbReference type="Proteomes" id="UP000838749"/>
    </source>
</evidence>
<evidence type="ECO:0000256" key="2">
    <source>
        <dbReference type="ARBA" id="ARBA00009370"/>
    </source>
</evidence>
<keyword evidence="6" id="KW-1185">Reference proteome</keyword>
<dbReference type="Pfam" id="PF10502">
    <property type="entry name" value="Peptidase_S26"/>
    <property type="match status" value="1"/>
</dbReference>
<dbReference type="InterPro" id="IPR036286">
    <property type="entry name" value="LexA/Signal_pep-like_sf"/>
</dbReference>
<dbReference type="InterPro" id="IPR019533">
    <property type="entry name" value="Peptidase_S26"/>
</dbReference>
<dbReference type="Proteomes" id="UP000838749">
    <property type="component" value="Unassembled WGS sequence"/>
</dbReference>
<evidence type="ECO:0000256" key="3">
    <source>
        <dbReference type="RuleBase" id="RU362042"/>
    </source>
</evidence>
<dbReference type="EMBL" id="CAKMAB010000037">
    <property type="protein sequence ID" value="CAH1058620.1"/>
    <property type="molecule type" value="Genomic_DNA"/>
</dbReference>
<name>A0ABN8FRI4_9BACL</name>
<keyword evidence="3" id="KW-0812">Transmembrane</keyword>
<dbReference type="PRINTS" id="PR00727">
    <property type="entry name" value="LEADERPTASE"/>
</dbReference>
<gene>
    <name evidence="5" type="ORF">PAECIP111894_04796</name>
</gene>
<evidence type="ECO:0000259" key="4">
    <source>
        <dbReference type="Pfam" id="PF10502"/>
    </source>
</evidence>